<proteinExistence type="predicted"/>
<protein>
    <submittedName>
        <fullName evidence="1">Uncharacterized protein</fullName>
    </submittedName>
</protein>
<reference evidence="1" key="1">
    <citation type="submission" date="2020-05" db="EMBL/GenBank/DDBJ databases">
        <authorList>
            <person name="Chiriac C."/>
            <person name="Salcher M."/>
            <person name="Ghai R."/>
            <person name="Kavagutti S V."/>
        </authorList>
    </citation>
    <scope>NUCLEOTIDE SEQUENCE</scope>
</reference>
<gene>
    <name evidence="1" type="ORF">UFOVP1389_46</name>
    <name evidence="2" type="ORF">UFOVP1566_28</name>
</gene>
<name>A0A6J5S6Y3_9CAUD</name>
<sequence>MPLDKKPTVIVTSETPNDETIVRITMTVAVPNYLCSDHKDETQAAYESAVDQIVSAVSMGTDGYILGFSAIELQLKPKVRA</sequence>
<evidence type="ECO:0000313" key="2">
    <source>
        <dbReference type="EMBL" id="CAB5229895.1"/>
    </source>
</evidence>
<dbReference type="EMBL" id="LR797342">
    <property type="protein sequence ID" value="CAB4204305.1"/>
    <property type="molecule type" value="Genomic_DNA"/>
</dbReference>
<accession>A0A6J5S6Y3</accession>
<organism evidence="1">
    <name type="scientific">uncultured Caudovirales phage</name>
    <dbReference type="NCBI Taxonomy" id="2100421"/>
    <lineage>
        <taxon>Viruses</taxon>
        <taxon>Duplodnaviria</taxon>
        <taxon>Heunggongvirae</taxon>
        <taxon>Uroviricota</taxon>
        <taxon>Caudoviricetes</taxon>
        <taxon>Peduoviridae</taxon>
        <taxon>Maltschvirus</taxon>
        <taxon>Maltschvirus maltsch</taxon>
    </lineage>
</organism>
<dbReference type="EMBL" id="LR798417">
    <property type="protein sequence ID" value="CAB5229895.1"/>
    <property type="molecule type" value="Genomic_DNA"/>
</dbReference>
<evidence type="ECO:0000313" key="1">
    <source>
        <dbReference type="EMBL" id="CAB4204305.1"/>
    </source>
</evidence>